<comment type="caution">
    <text evidence="4">The sequence shown here is derived from an EMBL/GenBank/DDBJ whole genome shotgun (WGS) entry which is preliminary data.</text>
</comment>
<dbReference type="InterPro" id="IPR012480">
    <property type="entry name" value="Hepar_II_III_C"/>
</dbReference>
<dbReference type="EMBL" id="MFKF01000366">
    <property type="protein sequence ID" value="OGG45761.1"/>
    <property type="molecule type" value="Genomic_DNA"/>
</dbReference>
<feature type="domain" description="Heparinase II N-terminal" evidence="3">
    <location>
        <begin position="77"/>
        <end position="281"/>
    </location>
</feature>
<gene>
    <name evidence="4" type="ORF">A3F84_12220</name>
</gene>
<dbReference type="Gene3D" id="1.50.10.100">
    <property type="entry name" value="Chondroitin AC/alginate lyase"/>
    <property type="match status" value="1"/>
</dbReference>
<accession>A0A1F6C9P1</accession>
<evidence type="ECO:0000313" key="5">
    <source>
        <dbReference type="Proteomes" id="UP000178606"/>
    </source>
</evidence>
<dbReference type="SUPFAM" id="SSF48230">
    <property type="entry name" value="Chondroitin AC/alginate lyase"/>
    <property type="match status" value="1"/>
</dbReference>
<dbReference type="PANTHER" id="PTHR38045:SF1">
    <property type="entry name" value="HEPARINASE II_III-LIKE PROTEIN"/>
    <property type="match status" value="1"/>
</dbReference>
<name>A0A1F6C9P1_HANXR</name>
<organism evidence="4 5">
    <name type="scientific">Handelsmanbacteria sp. (strain RIFCSPLOWO2_12_FULL_64_10)</name>
    <dbReference type="NCBI Taxonomy" id="1817868"/>
    <lineage>
        <taxon>Bacteria</taxon>
        <taxon>Candidatus Handelsmaniibacteriota</taxon>
    </lineage>
</organism>
<sequence length="630" mass="69207">MSRPDFLATHQTDPYRRNLPYPRLFFSPEDIPALRARAGAVPGLIEGLKARADGHLAGPPLDTGNLYNGMIGAMARLGDLSAAYVLTGEGRYAEGTRAALAQAFDLPKWVFPVHEPMKFDHGSANVSAAVALALDFLGDAMTEGERSGYLRRLIERTAALFRRVYAERSERWVTSKFNWRSMICGDMGLALLTALGHDPDAMEGLTYALDGVLAILDDAPPDGEWGEGVGYWGPAVGLPIRLALAMDRMTEGRLDLFQHPYLRRTGDFLMHVTGPNGRVFAFADCGHALGGQAAAMLGLLGRKAGRPDWVRLALQYPPSSLFDLACTAGLSAPEAAPDPPTARRFETYEVVTLRSGWGPKDTFAALKGGPTMVGHSHLDINGFMVTALGETLIPDLGTWPYAHFIGFFDTGNRRWSFDANATRGHNTLLVDGQGQRFAEGAAGKVVRFEPGEAFDLVVSDGTTPYAPLLTRFHRWFLFFKPGLLVVFDDVRAEQARRVEWLLHYEGEAEAAAGVDLRVVKGDAVLDALFLLPGRDEGWVASHVGRRFTYRDSNRQVIVHPENRYVAFSRMHAYPDHRFLALLSFHRRGGAGWIGEVTASDAEAVRFTLRQGAVERRVTLDLEGLRAEVES</sequence>
<evidence type="ECO:0000259" key="3">
    <source>
        <dbReference type="Pfam" id="PF16332"/>
    </source>
</evidence>
<reference evidence="4 5" key="1">
    <citation type="journal article" date="2016" name="Nat. Commun.">
        <title>Thousands of microbial genomes shed light on interconnected biogeochemical processes in an aquifer system.</title>
        <authorList>
            <person name="Anantharaman K."/>
            <person name="Brown C.T."/>
            <person name="Hug L.A."/>
            <person name="Sharon I."/>
            <person name="Castelle C.J."/>
            <person name="Probst A.J."/>
            <person name="Thomas B.C."/>
            <person name="Singh A."/>
            <person name="Wilkins M.J."/>
            <person name="Karaoz U."/>
            <person name="Brodie E.L."/>
            <person name="Williams K.H."/>
            <person name="Hubbard S.S."/>
            <person name="Banfield J.F."/>
        </authorList>
    </citation>
    <scope>NUCLEOTIDE SEQUENCE [LARGE SCALE GENOMIC DNA]</scope>
    <source>
        <strain evidence="5">RIFCSPLOWO2_12_FULL_64_10</strain>
    </source>
</reference>
<dbReference type="Proteomes" id="UP000178606">
    <property type="component" value="Unassembled WGS sequence"/>
</dbReference>
<proteinExistence type="predicted"/>
<evidence type="ECO:0000256" key="1">
    <source>
        <dbReference type="ARBA" id="ARBA00004196"/>
    </source>
</evidence>
<dbReference type="AlphaFoldDB" id="A0A1F6C9P1"/>
<evidence type="ECO:0000259" key="2">
    <source>
        <dbReference type="Pfam" id="PF07940"/>
    </source>
</evidence>
<evidence type="ECO:0000313" key="4">
    <source>
        <dbReference type="EMBL" id="OGG45761.1"/>
    </source>
</evidence>
<dbReference type="InterPro" id="IPR008929">
    <property type="entry name" value="Chondroitin_lyas"/>
</dbReference>
<comment type="subcellular location">
    <subcellularLocation>
        <location evidence="1">Cell envelope</location>
    </subcellularLocation>
</comment>
<dbReference type="Pfam" id="PF07940">
    <property type="entry name" value="Hepar_II_III_C"/>
    <property type="match status" value="1"/>
</dbReference>
<feature type="domain" description="Heparinase II/III-like C-terminal" evidence="2">
    <location>
        <begin position="348"/>
        <end position="547"/>
    </location>
</feature>
<dbReference type="Pfam" id="PF16332">
    <property type="entry name" value="DUF4962"/>
    <property type="match status" value="1"/>
</dbReference>
<protein>
    <submittedName>
        <fullName evidence="4">Uncharacterized protein</fullName>
    </submittedName>
</protein>
<dbReference type="GO" id="GO:0016829">
    <property type="term" value="F:lyase activity"/>
    <property type="evidence" value="ECO:0007669"/>
    <property type="project" value="InterPro"/>
</dbReference>
<dbReference type="PANTHER" id="PTHR38045">
    <property type="entry name" value="CHROMOSOME 1, WHOLE GENOME SHOTGUN SEQUENCE"/>
    <property type="match status" value="1"/>
</dbReference>
<dbReference type="GO" id="GO:0030313">
    <property type="term" value="C:cell envelope"/>
    <property type="evidence" value="ECO:0007669"/>
    <property type="project" value="UniProtKB-SubCell"/>
</dbReference>
<dbReference type="Gene3D" id="2.70.98.70">
    <property type="match status" value="1"/>
</dbReference>
<dbReference type="InterPro" id="IPR032518">
    <property type="entry name" value="HepII_N"/>
</dbReference>